<evidence type="ECO:0000313" key="4">
    <source>
        <dbReference type="Proteomes" id="UP000319213"/>
    </source>
</evidence>
<feature type="transmembrane region" description="Helical" evidence="2">
    <location>
        <begin position="264"/>
        <end position="286"/>
    </location>
</feature>
<name>A0A543J2Z0_9ACTN</name>
<evidence type="ECO:0000256" key="2">
    <source>
        <dbReference type="SAM" id="Phobius"/>
    </source>
</evidence>
<dbReference type="AlphaFoldDB" id="A0A543J2Z0"/>
<accession>A0A543J2Z0</accession>
<organism evidence="3 4">
    <name type="scientific">Thermopolyspora flexuosa</name>
    <dbReference type="NCBI Taxonomy" id="103836"/>
    <lineage>
        <taxon>Bacteria</taxon>
        <taxon>Bacillati</taxon>
        <taxon>Actinomycetota</taxon>
        <taxon>Actinomycetes</taxon>
        <taxon>Streptosporangiales</taxon>
        <taxon>Streptosporangiaceae</taxon>
        <taxon>Thermopolyspora</taxon>
    </lineage>
</organism>
<feature type="transmembrane region" description="Helical" evidence="2">
    <location>
        <begin position="107"/>
        <end position="127"/>
    </location>
</feature>
<feature type="transmembrane region" description="Helical" evidence="2">
    <location>
        <begin position="21"/>
        <end position="42"/>
    </location>
</feature>
<feature type="transmembrane region" description="Helical" evidence="2">
    <location>
        <begin position="388"/>
        <end position="409"/>
    </location>
</feature>
<evidence type="ECO:0000313" key="3">
    <source>
        <dbReference type="EMBL" id="TQM77190.1"/>
    </source>
</evidence>
<protein>
    <submittedName>
        <fullName evidence="3">Uncharacterized protein</fullName>
    </submittedName>
</protein>
<sequence>MPWMSGLERTPSVWSLPWRTVRLAGRCILPLLIWYALGRLVRFGLLVGGTEMSHGDWEQVRYALTMLVFIVMVMVNLIVTIGMFHALRGELTEMRLRRAEGERDESFLNGLGRALFPYVALYLAWGWHEDDVRSFVLTDIERQRAEKGLLGAWADFFTGESQGTAQGLIGLSLGTAAIIMGVAFVLRFFLVMWHERRGNRGAAIGAAFCELTFFYYGAGVLLAQREWVGERQIAKWWNDAWDSLEVNLPGWKVTMEFLGELRPYAWDALVLPAAWLTVAIVVYGAYAEDVRTVIRGTRLETGADRAERALQRRTHALTREGLSRFFGRWAHWVALANTVRLTVRGGAPLFGMFAVCFVAIRVAEGYLWRGLHYLLDGPHPQLWWEVLWVPMGFVCDLLVTLLTICLLAATFDLAAIRGRVLAGGSTEASSATPPAAAVPAVPAGSSTGAAIGAPMGPSSGGSGAAPGPAPPNR</sequence>
<keyword evidence="2" id="KW-1133">Transmembrane helix</keyword>
<reference evidence="3 4" key="1">
    <citation type="submission" date="2019-06" db="EMBL/GenBank/DDBJ databases">
        <title>Sequencing the genomes of 1000 actinobacteria strains.</title>
        <authorList>
            <person name="Klenk H.-P."/>
        </authorList>
    </citation>
    <scope>NUCLEOTIDE SEQUENCE [LARGE SCALE GENOMIC DNA]</scope>
    <source>
        <strain evidence="3 4">DSM 43186</strain>
    </source>
</reference>
<comment type="caution">
    <text evidence="3">The sequence shown here is derived from an EMBL/GenBank/DDBJ whole genome shotgun (WGS) entry which is preliminary data.</text>
</comment>
<evidence type="ECO:0000256" key="1">
    <source>
        <dbReference type="SAM" id="MobiDB-lite"/>
    </source>
</evidence>
<keyword evidence="4" id="KW-1185">Reference proteome</keyword>
<keyword evidence="2" id="KW-0812">Transmembrane</keyword>
<feature type="transmembrane region" description="Helical" evidence="2">
    <location>
        <begin position="62"/>
        <end position="87"/>
    </location>
</feature>
<proteinExistence type="predicted"/>
<feature type="transmembrane region" description="Helical" evidence="2">
    <location>
        <begin position="202"/>
        <end position="223"/>
    </location>
</feature>
<keyword evidence="2" id="KW-0472">Membrane</keyword>
<feature type="transmembrane region" description="Helical" evidence="2">
    <location>
        <begin position="168"/>
        <end position="190"/>
    </location>
</feature>
<dbReference type="EMBL" id="VFPQ01000001">
    <property type="protein sequence ID" value="TQM77190.1"/>
    <property type="molecule type" value="Genomic_DNA"/>
</dbReference>
<feature type="region of interest" description="Disordered" evidence="1">
    <location>
        <begin position="449"/>
        <end position="473"/>
    </location>
</feature>
<dbReference type="Proteomes" id="UP000319213">
    <property type="component" value="Unassembled WGS sequence"/>
</dbReference>
<gene>
    <name evidence="3" type="ORF">FHX40_3946</name>
</gene>
<feature type="transmembrane region" description="Helical" evidence="2">
    <location>
        <begin position="349"/>
        <end position="368"/>
    </location>
</feature>